<dbReference type="InterPro" id="IPR018392">
    <property type="entry name" value="LysM"/>
</dbReference>
<dbReference type="SUPFAM" id="SSF51261">
    <property type="entry name" value="Duplicated hybrid motif"/>
    <property type="match status" value="1"/>
</dbReference>
<protein>
    <submittedName>
        <fullName evidence="3">Peptidase M23 family protein</fullName>
    </submittedName>
</protein>
<dbReference type="InterPro" id="IPR011055">
    <property type="entry name" value="Dup_hybrid_motif"/>
</dbReference>
<keyword evidence="1" id="KW-0732">Signal</keyword>
<dbReference type="PANTHER" id="PTHR21666">
    <property type="entry name" value="PEPTIDASE-RELATED"/>
    <property type="match status" value="1"/>
</dbReference>
<dbReference type="PANTHER" id="PTHR21666:SF285">
    <property type="entry name" value="M23 FAMILY METALLOPEPTIDASE"/>
    <property type="match status" value="1"/>
</dbReference>
<keyword evidence="4" id="KW-1185">Reference proteome</keyword>
<reference evidence="3 4" key="1">
    <citation type="submission" date="2010-12" db="EMBL/GenBank/DDBJ databases">
        <title>Whole genome sequence of Anaerolinea thermophila UNI-1.</title>
        <authorList>
            <person name="Narita-Yamada S."/>
            <person name="Kishi E."/>
            <person name="Watanabe Y."/>
            <person name="Takasaki K."/>
            <person name="Ankai A."/>
            <person name="Oguchi A."/>
            <person name="Fukui S."/>
            <person name="Takahashi M."/>
            <person name="Yashiro I."/>
            <person name="Hosoyama A."/>
            <person name="Sekiguchi Y."/>
            <person name="Hanada S."/>
            <person name="Fujita N."/>
        </authorList>
    </citation>
    <scope>NUCLEOTIDE SEQUENCE [LARGE SCALE GENOMIC DNA]</scope>
    <source>
        <strain evidence="4">DSM 14523 / JCM 11388 / NBRC 100420 / UNI-1</strain>
    </source>
</reference>
<feature type="domain" description="LysM" evidence="2">
    <location>
        <begin position="33"/>
        <end position="77"/>
    </location>
</feature>
<dbReference type="KEGG" id="atm:ANT_16410"/>
<dbReference type="InterPro" id="IPR016047">
    <property type="entry name" value="M23ase_b-sheet_dom"/>
</dbReference>
<evidence type="ECO:0000256" key="1">
    <source>
        <dbReference type="SAM" id="SignalP"/>
    </source>
</evidence>
<dbReference type="Gene3D" id="2.70.70.10">
    <property type="entry name" value="Glucose Permease (Domain IIA)"/>
    <property type="match status" value="1"/>
</dbReference>
<sequence length="465" mass="50969">MIMKKCFLFFLVIVLLFSNPFGVHAQDQTPSAPVYIVQSGDTMYTIALRFNVPLSELITANPSINPDLLQAGMEVVIPGLEGVSGVLSTEAIPLGMGLDDLARFRNVSRDLLIRLNKITSPAEVYAGSNLVVPEKEAQIYHEGLGRLSPQKSLLQVAVEKNLNPWSIALSHQQLSTQTVLSGEMLYSLSSEKAPTPNPLMPIVQSIVLSPLPLVQGRTVVITVQTTQPVEISGSLNDRALEFFENRKNEFVAIQGIHAMANPGLIPFSLQVKTSDGNTLSFQQEIILMSGYYPQDPPLSVDPATIAPENTRPEDDLIREIVSKVTPEKLWDGMFALPVDEPYCIRSGFGNRRSYNGSPYTYFHTGLDYGVCANLNIRAPAAGVVVYTGDLTVRGKSTIIDHGWGVFSGFWHQQEILVNVGDKVEPGQLIGLIGGTGRVTGPHLHWEVWANGVQVNPQQWLEQSFP</sequence>
<evidence type="ECO:0000313" key="4">
    <source>
        <dbReference type="Proteomes" id="UP000008922"/>
    </source>
</evidence>
<dbReference type="STRING" id="926569.ANT_16410"/>
<dbReference type="CDD" id="cd00118">
    <property type="entry name" value="LysM"/>
    <property type="match status" value="1"/>
</dbReference>
<dbReference type="InterPro" id="IPR050570">
    <property type="entry name" value="Cell_wall_metabolism_enzyme"/>
</dbReference>
<proteinExistence type="predicted"/>
<dbReference type="InterPro" id="IPR036779">
    <property type="entry name" value="LysM_dom_sf"/>
</dbReference>
<accession>E8N5F3</accession>
<dbReference type="Proteomes" id="UP000008922">
    <property type="component" value="Chromosome"/>
</dbReference>
<dbReference type="Pfam" id="PF01551">
    <property type="entry name" value="Peptidase_M23"/>
    <property type="match status" value="1"/>
</dbReference>
<dbReference type="GO" id="GO:0004222">
    <property type="term" value="F:metalloendopeptidase activity"/>
    <property type="evidence" value="ECO:0007669"/>
    <property type="project" value="TreeGrafter"/>
</dbReference>
<dbReference type="OrthoDB" id="9805799at2"/>
<feature type="chain" id="PRO_5003228648" evidence="1">
    <location>
        <begin position="26"/>
        <end position="465"/>
    </location>
</feature>
<dbReference type="Pfam" id="PF01476">
    <property type="entry name" value="LysM"/>
    <property type="match status" value="2"/>
</dbReference>
<dbReference type="InParanoid" id="E8N5F3"/>
<dbReference type="HOGENOM" id="CLU_587481_0_0_0"/>
<dbReference type="AlphaFoldDB" id="E8N5F3"/>
<evidence type="ECO:0000259" key="2">
    <source>
        <dbReference type="PROSITE" id="PS51782"/>
    </source>
</evidence>
<name>E8N5F3_ANATU</name>
<dbReference type="CDD" id="cd12797">
    <property type="entry name" value="M23_peptidase"/>
    <property type="match status" value="1"/>
</dbReference>
<feature type="signal peptide" evidence="1">
    <location>
        <begin position="1"/>
        <end position="25"/>
    </location>
</feature>
<dbReference type="EMBL" id="AP012029">
    <property type="protein sequence ID" value="BAJ63667.1"/>
    <property type="molecule type" value="Genomic_DNA"/>
</dbReference>
<organism evidence="3 4">
    <name type="scientific">Anaerolinea thermophila (strain DSM 14523 / JCM 11388 / NBRC 100420 / UNI-1)</name>
    <dbReference type="NCBI Taxonomy" id="926569"/>
    <lineage>
        <taxon>Bacteria</taxon>
        <taxon>Bacillati</taxon>
        <taxon>Chloroflexota</taxon>
        <taxon>Anaerolineae</taxon>
        <taxon>Anaerolineales</taxon>
        <taxon>Anaerolineaceae</taxon>
        <taxon>Anaerolinea</taxon>
    </lineage>
</organism>
<gene>
    <name evidence="3" type="ordered locus">ANT_16410</name>
</gene>
<dbReference type="Gene3D" id="3.10.350.10">
    <property type="entry name" value="LysM domain"/>
    <property type="match status" value="1"/>
</dbReference>
<dbReference type="SUPFAM" id="SSF54106">
    <property type="entry name" value="LysM domain"/>
    <property type="match status" value="1"/>
</dbReference>
<dbReference type="eggNOG" id="COG0739">
    <property type="taxonomic scope" value="Bacteria"/>
</dbReference>
<dbReference type="PROSITE" id="PS51782">
    <property type="entry name" value="LYSM"/>
    <property type="match status" value="1"/>
</dbReference>
<dbReference type="eggNOG" id="COG1388">
    <property type="taxonomic scope" value="Bacteria"/>
</dbReference>
<dbReference type="SMART" id="SM00257">
    <property type="entry name" value="LysM"/>
    <property type="match status" value="2"/>
</dbReference>
<evidence type="ECO:0000313" key="3">
    <source>
        <dbReference type="EMBL" id="BAJ63667.1"/>
    </source>
</evidence>